<comment type="caution">
    <text evidence="2">The sequence shown here is derived from an EMBL/GenBank/DDBJ whole genome shotgun (WGS) entry which is preliminary data.</text>
</comment>
<dbReference type="PRINTS" id="PR00449">
    <property type="entry name" value="RASTRNSFRMNG"/>
</dbReference>
<reference evidence="2 3" key="1">
    <citation type="journal article" date="2011" name="Genome Res.">
        <title>Phylogeny-wide analysis of social amoeba genomes highlights ancient origins for complex intercellular communication.</title>
        <authorList>
            <person name="Heidel A.J."/>
            <person name="Lawal H.M."/>
            <person name="Felder M."/>
            <person name="Schilde C."/>
            <person name="Helps N.R."/>
            <person name="Tunggal B."/>
            <person name="Rivero F."/>
            <person name="John U."/>
            <person name="Schleicher M."/>
            <person name="Eichinger L."/>
            <person name="Platzer M."/>
            <person name="Noegel A.A."/>
            <person name="Schaap P."/>
            <person name="Gloeckner G."/>
        </authorList>
    </citation>
    <scope>NUCLEOTIDE SEQUENCE [LARGE SCALE GENOMIC DNA]</scope>
    <source>
        <strain evidence="3">ATCC 26659 / Pp 5 / PN500</strain>
    </source>
</reference>
<dbReference type="InterPro" id="IPR027417">
    <property type="entry name" value="P-loop_NTPase"/>
</dbReference>
<keyword evidence="1" id="KW-0547">Nucleotide-binding</keyword>
<organism evidence="2 3">
    <name type="scientific">Heterostelium pallidum (strain ATCC 26659 / Pp 5 / PN500)</name>
    <name type="common">Cellular slime mold</name>
    <name type="synonym">Polysphondylium pallidum</name>
    <dbReference type="NCBI Taxonomy" id="670386"/>
    <lineage>
        <taxon>Eukaryota</taxon>
        <taxon>Amoebozoa</taxon>
        <taxon>Evosea</taxon>
        <taxon>Eumycetozoa</taxon>
        <taxon>Dictyostelia</taxon>
        <taxon>Acytosteliales</taxon>
        <taxon>Acytosteliaceae</taxon>
        <taxon>Heterostelium</taxon>
    </lineage>
</organism>
<gene>
    <name evidence="2" type="ORF">PPL_07307</name>
</gene>
<evidence type="ECO:0000313" key="2">
    <source>
        <dbReference type="EMBL" id="EFA80472.1"/>
    </source>
</evidence>
<dbReference type="STRING" id="670386.D3BEZ1"/>
<dbReference type="NCBIfam" id="TIGR00231">
    <property type="entry name" value="small_GTP"/>
    <property type="match status" value="1"/>
</dbReference>
<dbReference type="InParanoid" id="D3BEZ1"/>
<dbReference type="AlphaFoldDB" id="D3BEZ1"/>
<dbReference type="Pfam" id="PF00071">
    <property type="entry name" value="Ras"/>
    <property type="match status" value="1"/>
</dbReference>
<dbReference type="InterPro" id="IPR001806">
    <property type="entry name" value="Small_GTPase"/>
</dbReference>
<keyword evidence="3" id="KW-1185">Reference proteome</keyword>
<dbReference type="InterPro" id="IPR005225">
    <property type="entry name" value="Small_GTP-bd"/>
</dbReference>
<name>D3BEZ1_HETP5</name>
<accession>D3BEZ1</accession>
<dbReference type="Gene3D" id="3.40.50.300">
    <property type="entry name" value="P-loop containing nucleotide triphosphate hydrolases"/>
    <property type="match status" value="2"/>
</dbReference>
<dbReference type="EMBL" id="ADBJ01000031">
    <property type="protein sequence ID" value="EFA80472.1"/>
    <property type="molecule type" value="Genomic_DNA"/>
</dbReference>
<dbReference type="SUPFAM" id="SSF52540">
    <property type="entry name" value="P-loop containing nucleoside triphosphate hydrolases"/>
    <property type="match status" value="1"/>
</dbReference>
<dbReference type="SMART" id="SM00173">
    <property type="entry name" value="RAS"/>
    <property type="match status" value="1"/>
</dbReference>
<proteinExistence type="predicted"/>
<dbReference type="GeneID" id="31362788"/>
<dbReference type="PROSITE" id="PS51419">
    <property type="entry name" value="RAB"/>
    <property type="match status" value="1"/>
</dbReference>
<protein>
    <submittedName>
        <fullName evidence="2">Uncharacterized protein</fullName>
    </submittedName>
</protein>
<evidence type="ECO:0000256" key="1">
    <source>
        <dbReference type="ARBA" id="ARBA00022741"/>
    </source>
</evidence>
<sequence length="121" mass="13042">MSKDVKVVVLGLSSVGKSCLVHRFISNQFEHTVMTVGGAYSAKKVSVGNNTEVLLGIWDTAGTAEKFNAVAIFETSSKTGEGVQELLQSIADNFYRKYPNEVNGDQSGVNMSNNQKKSTCC</sequence>
<dbReference type="RefSeq" id="XP_020432592.1">
    <property type="nucleotide sequence ID" value="XM_020578144.1"/>
</dbReference>
<dbReference type="Proteomes" id="UP000001396">
    <property type="component" value="Unassembled WGS sequence"/>
</dbReference>
<dbReference type="PANTHER" id="PTHR47978">
    <property type="match status" value="1"/>
</dbReference>
<dbReference type="GO" id="GO:0005525">
    <property type="term" value="F:GTP binding"/>
    <property type="evidence" value="ECO:0007669"/>
    <property type="project" value="InterPro"/>
</dbReference>
<dbReference type="GO" id="GO:0003924">
    <property type="term" value="F:GTPase activity"/>
    <property type="evidence" value="ECO:0007669"/>
    <property type="project" value="InterPro"/>
</dbReference>
<evidence type="ECO:0000313" key="3">
    <source>
        <dbReference type="Proteomes" id="UP000001396"/>
    </source>
</evidence>
<dbReference type="SMART" id="SM00175">
    <property type="entry name" value="RAB"/>
    <property type="match status" value="1"/>
</dbReference>